<dbReference type="EMBL" id="CAEFZW010000001">
    <property type="protein sequence ID" value="CAB4252057.1"/>
    <property type="molecule type" value="Genomic_DNA"/>
</dbReference>
<organism evidence="2 3">
    <name type="scientific">Maudiozyma barnettii</name>
    <dbReference type="NCBI Taxonomy" id="61262"/>
    <lineage>
        <taxon>Eukaryota</taxon>
        <taxon>Fungi</taxon>
        <taxon>Dikarya</taxon>
        <taxon>Ascomycota</taxon>
        <taxon>Saccharomycotina</taxon>
        <taxon>Saccharomycetes</taxon>
        <taxon>Saccharomycetales</taxon>
        <taxon>Saccharomycetaceae</taxon>
        <taxon>Maudiozyma</taxon>
    </lineage>
</organism>
<keyword evidence="1" id="KW-1133">Transmembrane helix</keyword>
<comment type="caution">
    <text evidence="2">The sequence shown here is derived from an EMBL/GenBank/DDBJ whole genome shotgun (WGS) entry which is preliminary data.</text>
</comment>
<keyword evidence="3" id="KW-1185">Reference proteome</keyword>
<reference evidence="2 3" key="1">
    <citation type="submission" date="2020-05" db="EMBL/GenBank/DDBJ databases">
        <authorList>
            <person name="Casaregola S."/>
            <person name="Devillers H."/>
            <person name="Grondin C."/>
        </authorList>
    </citation>
    <scope>NUCLEOTIDE SEQUENCE [LARGE SCALE GENOMIC DNA]</scope>
    <source>
        <strain evidence="2 3">CLIB 1767</strain>
    </source>
</reference>
<dbReference type="RefSeq" id="XP_041404096.1">
    <property type="nucleotide sequence ID" value="XM_041548162.1"/>
</dbReference>
<dbReference type="PANTHER" id="PTHR28038">
    <property type="entry name" value="ADL329WP"/>
    <property type="match status" value="1"/>
</dbReference>
<name>A0A8H2VB88_9SACH</name>
<gene>
    <name evidence="2" type="ORF">KABA2_01S05016</name>
</gene>
<feature type="transmembrane region" description="Helical" evidence="1">
    <location>
        <begin position="85"/>
        <end position="104"/>
    </location>
</feature>
<dbReference type="AlphaFoldDB" id="A0A8H2VB88"/>
<evidence type="ECO:0000256" key="1">
    <source>
        <dbReference type="SAM" id="Phobius"/>
    </source>
</evidence>
<dbReference type="Proteomes" id="UP000644660">
    <property type="component" value="Unassembled WGS sequence"/>
</dbReference>
<keyword evidence="1" id="KW-0812">Transmembrane</keyword>
<keyword evidence="1" id="KW-0472">Membrane</keyword>
<sequence length="107" mass="11935">MTLNNIKREDLSVKSPLAIYNSGRSQSLSGMLNQSMPLAAIFLRNKFLAWFAVVQGMHYLLNTDREQAARDASAKDPTGLDQSPFTRLLIAVGAIIICYIDFVFPQK</sequence>
<dbReference type="OrthoDB" id="284718at2759"/>
<accession>A0A8H2VB88</accession>
<dbReference type="GeneID" id="64855176"/>
<dbReference type="PANTHER" id="PTHR28038:SF1">
    <property type="entry name" value="ADL329WP"/>
    <property type="match status" value="1"/>
</dbReference>
<protein>
    <submittedName>
        <fullName evidence="2">Uncharacterized protein</fullName>
    </submittedName>
</protein>
<evidence type="ECO:0000313" key="2">
    <source>
        <dbReference type="EMBL" id="CAB4252057.1"/>
    </source>
</evidence>
<evidence type="ECO:0000313" key="3">
    <source>
        <dbReference type="Proteomes" id="UP000644660"/>
    </source>
</evidence>
<proteinExistence type="predicted"/>